<organism evidence="2 3">
    <name type="scientific">Paenibacillus solanacearum</name>
    <dbReference type="NCBI Taxonomy" id="2048548"/>
    <lineage>
        <taxon>Bacteria</taxon>
        <taxon>Bacillati</taxon>
        <taxon>Bacillota</taxon>
        <taxon>Bacilli</taxon>
        <taxon>Bacillales</taxon>
        <taxon>Paenibacillaceae</taxon>
        <taxon>Paenibacillus</taxon>
    </lineage>
</organism>
<protein>
    <recommendedName>
        <fullName evidence="4">Tail length tape measure protein</fullName>
    </recommendedName>
</protein>
<evidence type="ECO:0000313" key="3">
    <source>
        <dbReference type="Proteomes" id="UP000693672"/>
    </source>
</evidence>
<feature type="transmembrane region" description="Helical" evidence="1">
    <location>
        <begin position="411"/>
        <end position="431"/>
    </location>
</feature>
<keyword evidence="3" id="KW-1185">Reference proteome</keyword>
<keyword evidence="1" id="KW-0812">Transmembrane</keyword>
<dbReference type="RefSeq" id="WP_218091751.1">
    <property type="nucleotide sequence ID" value="NZ_CAJVAS010000006.1"/>
</dbReference>
<evidence type="ECO:0000256" key="1">
    <source>
        <dbReference type="SAM" id="Phobius"/>
    </source>
</evidence>
<reference evidence="2" key="1">
    <citation type="submission" date="2021-06" db="EMBL/GenBank/DDBJ databases">
        <authorList>
            <person name="Criscuolo A."/>
        </authorList>
    </citation>
    <scope>NUCLEOTIDE SEQUENCE</scope>
    <source>
        <strain evidence="2">CIP111600</strain>
    </source>
</reference>
<dbReference type="Proteomes" id="UP000693672">
    <property type="component" value="Unassembled WGS sequence"/>
</dbReference>
<feature type="transmembrane region" description="Helical" evidence="1">
    <location>
        <begin position="443"/>
        <end position="463"/>
    </location>
</feature>
<name>A0A916JZQ3_9BACL</name>
<feature type="transmembrane region" description="Helical" evidence="1">
    <location>
        <begin position="514"/>
        <end position="538"/>
    </location>
</feature>
<dbReference type="AlphaFoldDB" id="A0A916JZQ3"/>
<sequence length="775" mass="85382">MATVSASLDLFSQFSRTMERSQNNMQSTVRVAERLQRTLQARFQFNIDTSATVNHLERILLLVRSIRSVSMIRIGFAINKSDIIRQLARIQIVVPVRVVFAAAAILVQAQQIRQNILQVLGNGILQFFLKLPSTLMSAFKGVKTQARRLFDSVKRIWAPKNAIADKPQDAGEKAASDNPKKGKGFNLLGSVKGLAGKAFDKLAMPSMKAAMEEESLRDLLIARTGDEQLGSAMFDKFKKDGLKSGVSVADNIKGVLSFMPVAEDTKQLSDMTHMAQRLAALDPEGKGMGGAVSSVKDMMKGDFKSLKEKFNVSETSIQSAGLESLAKKGDNKGLIESIGKLLEQNNLGEQAFDRVLNSPLKQVEKLKNNLTGSLAEAGRGAIAAILPLFQKLNQAFDEGKFKPFFDALQTGLRAAAVLIVPLAEGALWFVGMIQNNWPLISQIFAGIASMIGVMLIPQLWAMIPPLLAMIPPILTQAGLWLTATWPILLVAALIGFLVYVLLQCGVTFAEIIGFITGSFMTLVGIVWNTLALIVNYFLSLVEFIANMFFDPVYAINKLFYDLVVTFGGYMYSMLRSAEDFAGGFMTSILDGINEALKGFNWLSDAIKKMTGVDLGQAGLFNSSNIHALSDELKNTMDLLQKPTTNKFVVSIPRMGYKDLKNEFDYGYKIGHEFTNSLSIKSPSDEEPEYSNKLSNINRVNEIGSIKDTVDVSSEDLKVMRDLAEMENIQNFVTLTPTVQVTTGDIRHEMDVNDMIFRIEQVMQQEISNSAQGVYT</sequence>
<keyword evidence="1" id="KW-0472">Membrane</keyword>
<feature type="transmembrane region" description="Helical" evidence="1">
    <location>
        <begin position="483"/>
        <end position="502"/>
    </location>
</feature>
<evidence type="ECO:0008006" key="4">
    <source>
        <dbReference type="Google" id="ProtNLM"/>
    </source>
</evidence>
<dbReference type="EMBL" id="CAJVAS010000006">
    <property type="protein sequence ID" value="CAG7616991.1"/>
    <property type="molecule type" value="Genomic_DNA"/>
</dbReference>
<accession>A0A916JZQ3</accession>
<evidence type="ECO:0000313" key="2">
    <source>
        <dbReference type="EMBL" id="CAG7616991.1"/>
    </source>
</evidence>
<keyword evidence="1" id="KW-1133">Transmembrane helix</keyword>
<gene>
    <name evidence="2" type="ORF">PAESOLCIP111_01968</name>
</gene>
<proteinExistence type="predicted"/>
<comment type="caution">
    <text evidence="2">The sequence shown here is derived from an EMBL/GenBank/DDBJ whole genome shotgun (WGS) entry which is preliminary data.</text>
</comment>